<gene>
    <name evidence="2" type="ORF">JMJ35_003435</name>
</gene>
<sequence length="478" mass="53515">MHFRDIPSDLMLILVDRYISPDDIEAFSLSCRGVYNIANSRLRNHSELKQSFSNLVVDLRNFSTGGEQWNKLYQCCSDPWTARYPKHLHIIAPSHESLTSDRAPIDQAIGDMIQQSAPFNAFISPEEIGDWSVSANATHDAMAAICLSFLPNLYTFELEYEGEATASSHNNHVISVLHRSLEPALTRNFYGHLSKLTDVKVHAKSGATSLVEWILPFLDLPSIRSIEGLNVFSVDGQENPDTAATRDSKVTSIALNRCLILAEPFSTVLSRLESLQKFTYTHCLFPFSCAPSIPDPHEELWDGEEPQRMVYSLIEHARDSLQTLQLSYSCRHCAGPIAYLNGFNSLKSITLSASLLFRRDGTIVDLVKLLPSTVEYLKVIQELPSNAEERSKHQKQQCELLTALPRIRKNFGGSLRYQTLSIVKIDFEKNYAVSGVDGWHQVVAKCTVHPGPGGALRSLKPDEFLEWMECGEDSSLAV</sequence>
<evidence type="ECO:0000313" key="3">
    <source>
        <dbReference type="Proteomes" id="UP001166286"/>
    </source>
</evidence>
<evidence type="ECO:0000313" key="2">
    <source>
        <dbReference type="EMBL" id="KAK0513713.1"/>
    </source>
</evidence>
<dbReference type="Proteomes" id="UP001166286">
    <property type="component" value="Unassembled WGS sequence"/>
</dbReference>
<dbReference type="AlphaFoldDB" id="A0AA39R5I8"/>
<proteinExistence type="predicted"/>
<protein>
    <recommendedName>
        <fullName evidence="1">Leucine-rich repeat domain-containing protein</fullName>
    </recommendedName>
</protein>
<organism evidence="2 3">
    <name type="scientific">Cladonia borealis</name>
    <dbReference type="NCBI Taxonomy" id="184061"/>
    <lineage>
        <taxon>Eukaryota</taxon>
        <taxon>Fungi</taxon>
        <taxon>Dikarya</taxon>
        <taxon>Ascomycota</taxon>
        <taxon>Pezizomycotina</taxon>
        <taxon>Lecanoromycetes</taxon>
        <taxon>OSLEUM clade</taxon>
        <taxon>Lecanoromycetidae</taxon>
        <taxon>Lecanorales</taxon>
        <taxon>Lecanorineae</taxon>
        <taxon>Cladoniaceae</taxon>
        <taxon>Cladonia</taxon>
    </lineage>
</organism>
<name>A0AA39R5I8_9LECA</name>
<dbReference type="InterPro" id="IPR056867">
    <property type="entry name" value="LRR_15"/>
</dbReference>
<dbReference type="EMBL" id="JAFEKC020000006">
    <property type="protein sequence ID" value="KAK0513713.1"/>
    <property type="molecule type" value="Genomic_DNA"/>
</dbReference>
<comment type="caution">
    <text evidence="2">The sequence shown here is derived from an EMBL/GenBank/DDBJ whole genome shotgun (WGS) entry which is preliminary data.</text>
</comment>
<keyword evidence="3" id="KW-1185">Reference proteome</keyword>
<reference evidence="2" key="1">
    <citation type="submission" date="2023-03" db="EMBL/GenBank/DDBJ databases">
        <title>Complete genome of Cladonia borealis.</title>
        <authorList>
            <person name="Park H."/>
        </authorList>
    </citation>
    <scope>NUCLEOTIDE SEQUENCE</scope>
    <source>
        <strain evidence="2">ANT050790</strain>
    </source>
</reference>
<dbReference type="Pfam" id="PF24969">
    <property type="entry name" value="LRR_15"/>
    <property type="match status" value="1"/>
</dbReference>
<feature type="domain" description="Leucine-rich repeat" evidence="1">
    <location>
        <begin position="192"/>
        <end position="378"/>
    </location>
</feature>
<accession>A0AA39R5I8</accession>
<evidence type="ECO:0000259" key="1">
    <source>
        <dbReference type="Pfam" id="PF24969"/>
    </source>
</evidence>